<dbReference type="AlphaFoldDB" id="A0A5C1QFK5"/>
<dbReference type="KEGG" id="sper:EW093_14395"/>
<name>A0A5C1QFK5_9SPIO</name>
<sequence>MGLESETTMLHAISLLGKAKAMKRTSKPLALIELIKGVSLMNKSIKMEPNNIENRKYRLRHLLGVTMHSPKSFIKEVEDDLSFFQEQIGSLTLEDRAYYLSALGEYEFFRGNKERGIEVLTDVINNYPDSTIYEYSKLYLESIIDK</sequence>
<evidence type="ECO:0000313" key="2">
    <source>
        <dbReference type="Proteomes" id="UP000323824"/>
    </source>
</evidence>
<protein>
    <recommendedName>
        <fullName evidence="3">Tetratricopeptide repeat protein</fullName>
    </recommendedName>
</protein>
<dbReference type="Proteomes" id="UP000323824">
    <property type="component" value="Chromosome"/>
</dbReference>
<accession>A0A5C1QFK5</accession>
<dbReference type="EMBL" id="CP035807">
    <property type="protein sequence ID" value="QEN05839.1"/>
    <property type="molecule type" value="Genomic_DNA"/>
</dbReference>
<gene>
    <name evidence="1" type="ORF">EW093_14395</name>
</gene>
<evidence type="ECO:0000313" key="1">
    <source>
        <dbReference type="EMBL" id="QEN05839.1"/>
    </source>
</evidence>
<dbReference type="RefSeq" id="WP_149569073.1">
    <property type="nucleotide sequence ID" value="NZ_CP035807.1"/>
</dbReference>
<reference evidence="1 2" key="1">
    <citation type="submission" date="2019-02" db="EMBL/GenBank/DDBJ databases">
        <authorList>
            <person name="Fomenkov A."/>
            <person name="Dubinina G."/>
            <person name="Grabovich M."/>
            <person name="Vincze T."/>
            <person name="Roberts R.J."/>
        </authorList>
    </citation>
    <scope>NUCLEOTIDE SEQUENCE [LARGE SCALE GENOMIC DNA]</scope>
    <source>
        <strain evidence="1 2">P</strain>
    </source>
</reference>
<keyword evidence="2" id="KW-1185">Reference proteome</keyword>
<proteinExistence type="predicted"/>
<evidence type="ECO:0008006" key="3">
    <source>
        <dbReference type="Google" id="ProtNLM"/>
    </source>
</evidence>
<reference evidence="1 2" key="2">
    <citation type="submission" date="2019-09" db="EMBL/GenBank/DDBJ databases">
        <title>Complete Genome Sequence and Methylome Analysis of free living Spirochaetas.</title>
        <authorList>
            <person name="Leshcheva N."/>
            <person name="Mikheeva N."/>
        </authorList>
    </citation>
    <scope>NUCLEOTIDE SEQUENCE [LARGE SCALE GENOMIC DNA]</scope>
    <source>
        <strain evidence="1 2">P</strain>
    </source>
</reference>
<organism evidence="1 2">
    <name type="scientific">Thiospirochaeta perfilievii</name>
    <dbReference type="NCBI Taxonomy" id="252967"/>
    <lineage>
        <taxon>Bacteria</taxon>
        <taxon>Pseudomonadati</taxon>
        <taxon>Spirochaetota</taxon>
        <taxon>Spirochaetia</taxon>
        <taxon>Spirochaetales</taxon>
        <taxon>Spirochaetaceae</taxon>
        <taxon>Thiospirochaeta</taxon>
    </lineage>
</organism>